<name>A0ABU6RYH3_9FABA</name>
<dbReference type="EMBL" id="JASCZI010033578">
    <property type="protein sequence ID" value="MED6129000.1"/>
    <property type="molecule type" value="Genomic_DNA"/>
</dbReference>
<proteinExistence type="predicted"/>
<reference evidence="1 2" key="1">
    <citation type="journal article" date="2023" name="Plants (Basel)">
        <title>Bridging the Gap: Combining Genomics and Transcriptomics Approaches to Understand Stylosanthes scabra, an Orphan Legume from the Brazilian Caatinga.</title>
        <authorList>
            <person name="Ferreira-Neto J.R.C."/>
            <person name="da Silva M.D."/>
            <person name="Binneck E."/>
            <person name="de Melo N.F."/>
            <person name="da Silva R.H."/>
            <person name="de Melo A.L.T.M."/>
            <person name="Pandolfi V."/>
            <person name="Bustamante F.O."/>
            <person name="Brasileiro-Vidal A.C."/>
            <person name="Benko-Iseppon A.M."/>
        </authorList>
    </citation>
    <scope>NUCLEOTIDE SEQUENCE [LARGE SCALE GENOMIC DNA]</scope>
    <source>
        <tissue evidence="1">Leaves</tissue>
    </source>
</reference>
<sequence>MKLVEGDSTDDEKIHPDIANSMRDQELFLLLANRNRINAGDKLLVTATKNLIGGEFNFFCISMSGSPPDFLQVLQGNRLPLIFLFRGFNIVKTLGINSTAEEIAAWVQANRN</sequence>
<evidence type="ECO:0000313" key="2">
    <source>
        <dbReference type="Proteomes" id="UP001341840"/>
    </source>
</evidence>
<evidence type="ECO:0000313" key="1">
    <source>
        <dbReference type="EMBL" id="MED6129000.1"/>
    </source>
</evidence>
<gene>
    <name evidence="1" type="ORF">PIB30_103471</name>
</gene>
<keyword evidence="2" id="KW-1185">Reference proteome</keyword>
<accession>A0ABU6RYH3</accession>
<dbReference type="Proteomes" id="UP001341840">
    <property type="component" value="Unassembled WGS sequence"/>
</dbReference>
<comment type="caution">
    <text evidence="1">The sequence shown here is derived from an EMBL/GenBank/DDBJ whole genome shotgun (WGS) entry which is preliminary data.</text>
</comment>
<organism evidence="1 2">
    <name type="scientific">Stylosanthes scabra</name>
    <dbReference type="NCBI Taxonomy" id="79078"/>
    <lineage>
        <taxon>Eukaryota</taxon>
        <taxon>Viridiplantae</taxon>
        <taxon>Streptophyta</taxon>
        <taxon>Embryophyta</taxon>
        <taxon>Tracheophyta</taxon>
        <taxon>Spermatophyta</taxon>
        <taxon>Magnoliopsida</taxon>
        <taxon>eudicotyledons</taxon>
        <taxon>Gunneridae</taxon>
        <taxon>Pentapetalae</taxon>
        <taxon>rosids</taxon>
        <taxon>fabids</taxon>
        <taxon>Fabales</taxon>
        <taxon>Fabaceae</taxon>
        <taxon>Papilionoideae</taxon>
        <taxon>50 kb inversion clade</taxon>
        <taxon>dalbergioids sensu lato</taxon>
        <taxon>Dalbergieae</taxon>
        <taxon>Pterocarpus clade</taxon>
        <taxon>Stylosanthes</taxon>
    </lineage>
</organism>
<protein>
    <submittedName>
        <fullName evidence="1">Uncharacterized protein</fullName>
    </submittedName>
</protein>